<dbReference type="InterPro" id="IPR000160">
    <property type="entry name" value="GGDEF_dom"/>
</dbReference>
<evidence type="ECO:0000259" key="6">
    <source>
        <dbReference type="PROSITE" id="PS50839"/>
    </source>
</evidence>
<dbReference type="GO" id="GO:0003824">
    <property type="term" value="F:catalytic activity"/>
    <property type="evidence" value="ECO:0007669"/>
    <property type="project" value="UniProtKB-ARBA"/>
</dbReference>
<evidence type="ECO:0000256" key="5">
    <source>
        <dbReference type="SAM" id="Phobius"/>
    </source>
</evidence>
<dbReference type="AlphaFoldDB" id="A0A3P7RUA1"/>
<dbReference type="InterPro" id="IPR043128">
    <property type="entry name" value="Rev_trsase/Diguanyl_cyclase"/>
</dbReference>
<organism evidence="8 9">
    <name type="scientific">Petrocella atlantisensis</name>
    <dbReference type="NCBI Taxonomy" id="2173034"/>
    <lineage>
        <taxon>Bacteria</taxon>
        <taxon>Bacillati</taxon>
        <taxon>Bacillota</taxon>
        <taxon>Clostridia</taxon>
        <taxon>Lachnospirales</taxon>
        <taxon>Vallitaleaceae</taxon>
        <taxon>Petrocella</taxon>
    </lineage>
</organism>
<dbReference type="Proteomes" id="UP000279029">
    <property type="component" value="Chromosome"/>
</dbReference>
<name>A0A3P7RUA1_9FIRM</name>
<dbReference type="CDD" id="cd01949">
    <property type="entry name" value="GGDEF"/>
    <property type="match status" value="1"/>
</dbReference>
<dbReference type="NCBIfam" id="TIGR00254">
    <property type="entry name" value="GGDEF"/>
    <property type="match status" value="1"/>
</dbReference>
<evidence type="ECO:0000256" key="1">
    <source>
        <dbReference type="ARBA" id="ARBA00004370"/>
    </source>
</evidence>
<accession>A0A3P7RUA1</accession>
<reference evidence="8 9" key="1">
    <citation type="submission" date="2018-09" db="EMBL/GenBank/DDBJ databases">
        <authorList>
            <person name="Postec A."/>
        </authorList>
    </citation>
    <scope>NUCLEOTIDE SEQUENCE [LARGE SCALE GENOMIC DNA]</scope>
    <source>
        <strain evidence="8">70B-A</strain>
    </source>
</reference>
<comment type="subcellular location">
    <subcellularLocation>
        <location evidence="1">Membrane</location>
    </subcellularLocation>
</comment>
<proteinExistence type="predicted"/>
<dbReference type="InterPro" id="IPR052163">
    <property type="entry name" value="DGC-Regulatory_Protein"/>
</dbReference>
<dbReference type="SUPFAM" id="SSF55073">
    <property type="entry name" value="Nucleotide cyclase"/>
    <property type="match status" value="1"/>
</dbReference>
<dbReference type="InterPro" id="IPR006189">
    <property type="entry name" value="CHASE_dom"/>
</dbReference>
<feature type="transmembrane region" description="Helical" evidence="5">
    <location>
        <begin position="237"/>
        <end position="258"/>
    </location>
</feature>
<keyword evidence="9" id="KW-1185">Reference proteome</keyword>
<dbReference type="GO" id="GO:0016020">
    <property type="term" value="C:membrane"/>
    <property type="evidence" value="ECO:0007669"/>
    <property type="project" value="UniProtKB-SubCell"/>
</dbReference>
<keyword evidence="2 5" id="KW-0812">Transmembrane</keyword>
<dbReference type="SMART" id="SM00267">
    <property type="entry name" value="GGDEF"/>
    <property type="match status" value="1"/>
</dbReference>
<dbReference type="SMART" id="SM01079">
    <property type="entry name" value="CHASE"/>
    <property type="match status" value="1"/>
</dbReference>
<dbReference type="InterPro" id="IPR042240">
    <property type="entry name" value="CHASE_sf"/>
</dbReference>
<evidence type="ECO:0000256" key="4">
    <source>
        <dbReference type="ARBA" id="ARBA00023136"/>
    </source>
</evidence>
<keyword evidence="4 5" id="KW-0472">Membrane</keyword>
<feature type="domain" description="GGDEF" evidence="7">
    <location>
        <begin position="298"/>
        <end position="424"/>
    </location>
</feature>
<feature type="domain" description="CHASE" evidence="6">
    <location>
        <begin position="94"/>
        <end position="195"/>
    </location>
</feature>
<evidence type="ECO:0000256" key="2">
    <source>
        <dbReference type="ARBA" id="ARBA00022692"/>
    </source>
</evidence>
<dbReference type="Gene3D" id="3.30.450.350">
    <property type="entry name" value="CHASE domain"/>
    <property type="match status" value="1"/>
</dbReference>
<evidence type="ECO:0000313" key="8">
    <source>
        <dbReference type="EMBL" id="VDN46372.1"/>
    </source>
</evidence>
<dbReference type="GO" id="GO:0007165">
    <property type="term" value="P:signal transduction"/>
    <property type="evidence" value="ECO:0007669"/>
    <property type="project" value="UniProtKB-ARBA"/>
</dbReference>
<dbReference type="InterPro" id="IPR029787">
    <property type="entry name" value="Nucleotide_cyclase"/>
</dbReference>
<dbReference type="PANTHER" id="PTHR46663:SF2">
    <property type="entry name" value="GGDEF DOMAIN-CONTAINING PROTEIN"/>
    <property type="match status" value="1"/>
</dbReference>
<evidence type="ECO:0008006" key="10">
    <source>
        <dbReference type="Google" id="ProtNLM"/>
    </source>
</evidence>
<gene>
    <name evidence="8" type="ORF">PATL70BA_0516</name>
</gene>
<protein>
    <recommendedName>
        <fullName evidence="10">Sensor domain-containing diguanylate cyclase</fullName>
    </recommendedName>
</protein>
<dbReference type="KEGG" id="cbar:PATL70BA_0516"/>
<keyword evidence="3 5" id="KW-1133">Transmembrane helix</keyword>
<dbReference type="PANTHER" id="PTHR46663">
    <property type="entry name" value="DIGUANYLATE CYCLASE DGCT-RELATED"/>
    <property type="match status" value="1"/>
</dbReference>
<evidence type="ECO:0000313" key="9">
    <source>
        <dbReference type="Proteomes" id="UP000279029"/>
    </source>
</evidence>
<dbReference type="PROSITE" id="PS50887">
    <property type="entry name" value="GGDEF"/>
    <property type="match status" value="1"/>
</dbReference>
<evidence type="ECO:0000259" key="7">
    <source>
        <dbReference type="PROSITE" id="PS50887"/>
    </source>
</evidence>
<sequence length="424" mass="48374">MGFSAFLILVSIIQNYHEQRLQDEILETTKSYMVFQTELENRIYTNIYLLNGYVAYLKTECGLDWRQSPNYLSSLVENREVYIRNIGTIMDTTIVSNYPLEGNESTLGVDLATIESQKQMVLETKKTLKKTFQGPMQLVQGGEGFVVRVPVVREDTGYWGQVSIVLEAARIYEAIDALAEKTSLNIRIYNAKEDSFYSYDENPMKDPLVFVISPSLMNWKVEVTPITGWSHFGATHIIVGVASLLASMIVGFLSYYSLKTNYRIKHNSIHDSLTGLLNRHFLNDYQELIISAAERRKALVGLLLLDLDNFKNINDTYGHGIGDEVLIETARILRKVVRTNEAVFRIGGDEFLIIFPMIEDATVLENAGNRILEMFHDEFRIKDHDVWIASSIGMGVYPTDGKDFEEVLQVADNNMYEHKKSKKN</sequence>
<evidence type="ECO:0000256" key="3">
    <source>
        <dbReference type="ARBA" id="ARBA00022989"/>
    </source>
</evidence>
<dbReference type="EMBL" id="LR130778">
    <property type="protein sequence ID" value="VDN46372.1"/>
    <property type="molecule type" value="Genomic_DNA"/>
</dbReference>
<dbReference type="Pfam" id="PF03924">
    <property type="entry name" value="CHASE"/>
    <property type="match status" value="1"/>
</dbReference>
<dbReference type="PROSITE" id="PS50839">
    <property type="entry name" value="CHASE"/>
    <property type="match status" value="1"/>
</dbReference>
<dbReference type="Gene3D" id="3.30.70.270">
    <property type="match status" value="1"/>
</dbReference>
<dbReference type="Pfam" id="PF00990">
    <property type="entry name" value="GGDEF"/>
    <property type="match status" value="1"/>
</dbReference>